<dbReference type="Proteomes" id="UP000887116">
    <property type="component" value="Unassembled WGS sequence"/>
</dbReference>
<name>A0A8X6H6B6_TRICU</name>
<evidence type="ECO:0000313" key="1">
    <source>
        <dbReference type="EMBL" id="GFR18091.1"/>
    </source>
</evidence>
<reference evidence="1" key="1">
    <citation type="submission" date="2020-07" db="EMBL/GenBank/DDBJ databases">
        <title>Multicomponent nature underlies the extraordinary mechanical properties of spider dragline silk.</title>
        <authorList>
            <person name="Kono N."/>
            <person name="Nakamura H."/>
            <person name="Mori M."/>
            <person name="Yoshida Y."/>
            <person name="Ohtoshi R."/>
            <person name="Malay A.D."/>
            <person name="Moran D.A.P."/>
            <person name="Tomita M."/>
            <person name="Numata K."/>
            <person name="Arakawa K."/>
        </authorList>
    </citation>
    <scope>NUCLEOTIDE SEQUENCE</scope>
</reference>
<organism evidence="1 2">
    <name type="scientific">Trichonephila clavata</name>
    <name type="common">Joro spider</name>
    <name type="synonym">Nephila clavata</name>
    <dbReference type="NCBI Taxonomy" id="2740835"/>
    <lineage>
        <taxon>Eukaryota</taxon>
        <taxon>Metazoa</taxon>
        <taxon>Ecdysozoa</taxon>
        <taxon>Arthropoda</taxon>
        <taxon>Chelicerata</taxon>
        <taxon>Arachnida</taxon>
        <taxon>Araneae</taxon>
        <taxon>Araneomorphae</taxon>
        <taxon>Entelegynae</taxon>
        <taxon>Araneoidea</taxon>
        <taxon>Nephilidae</taxon>
        <taxon>Trichonephila</taxon>
    </lineage>
</organism>
<dbReference type="EMBL" id="BMAO01037498">
    <property type="protein sequence ID" value="GFR18091.1"/>
    <property type="molecule type" value="Genomic_DNA"/>
</dbReference>
<proteinExistence type="predicted"/>
<dbReference type="AlphaFoldDB" id="A0A8X6H6B6"/>
<comment type="caution">
    <text evidence="1">The sequence shown here is derived from an EMBL/GenBank/DDBJ whole genome shotgun (WGS) entry which is preliminary data.</text>
</comment>
<accession>A0A8X6H6B6</accession>
<protein>
    <recommendedName>
        <fullName evidence="3">Peptidase A2 domain-containing protein</fullName>
    </recommendedName>
</protein>
<keyword evidence="2" id="KW-1185">Reference proteome</keyword>
<evidence type="ECO:0000313" key="2">
    <source>
        <dbReference type="Proteomes" id="UP000887116"/>
    </source>
</evidence>
<sequence length="100" mass="11569">MCWYHYRFGVNAQKCTSPCNFKETKVNQEKQLLSCLTRRLTWAQAITSSSFDKMSNHQYLVDTGTDLPVILPTQQKNGNRLTSNLMLLIQPLLKLMAQKF</sequence>
<dbReference type="OrthoDB" id="10245777at2759"/>
<evidence type="ECO:0008006" key="3">
    <source>
        <dbReference type="Google" id="ProtNLM"/>
    </source>
</evidence>
<gene>
    <name evidence="1" type="ORF">TNCT_572551</name>
</gene>